<gene>
    <name evidence="9" type="primary">MED5</name>
    <name evidence="11" type="ORF">DASC09_031950</name>
</gene>
<evidence type="ECO:0000256" key="3">
    <source>
        <dbReference type="ARBA" id="ARBA00020628"/>
    </source>
</evidence>
<dbReference type="PANTHER" id="PTHR35784:SF1">
    <property type="entry name" value="MEDIATOR OF RNA POLYMERASE II TRANSCRIPTION SUBUNIT 5"/>
    <property type="match status" value="1"/>
</dbReference>
<comment type="subunit">
    <text evidence="9">Component of the Mediator complex.</text>
</comment>
<dbReference type="EMBL" id="BTFZ01000011">
    <property type="protein sequence ID" value="GMM35870.1"/>
    <property type="molecule type" value="Genomic_DNA"/>
</dbReference>
<accession>A0AAV5QNG9</accession>
<keyword evidence="5 9" id="KW-0010">Activator</keyword>
<evidence type="ECO:0000256" key="6">
    <source>
        <dbReference type="ARBA" id="ARBA00023163"/>
    </source>
</evidence>
<keyword evidence="7 9" id="KW-0539">Nucleus</keyword>
<evidence type="ECO:0000256" key="2">
    <source>
        <dbReference type="ARBA" id="ARBA00008782"/>
    </source>
</evidence>
<dbReference type="GO" id="GO:0003712">
    <property type="term" value="F:transcription coregulator activity"/>
    <property type="evidence" value="ECO:0007669"/>
    <property type="project" value="InterPro"/>
</dbReference>
<evidence type="ECO:0000256" key="1">
    <source>
        <dbReference type="ARBA" id="ARBA00004123"/>
    </source>
</evidence>
<evidence type="ECO:0000256" key="7">
    <source>
        <dbReference type="ARBA" id="ARBA00023242"/>
    </source>
</evidence>
<reference evidence="11 12" key="1">
    <citation type="journal article" date="2023" name="Elife">
        <title>Identification of key yeast species and microbe-microbe interactions impacting larval growth of Drosophila in the wild.</title>
        <authorList>
            <person name="Mure A."/>
            <person name="Sugiura Y."/>
            <person name="Maeda R."/>
            <person name="Honda K."/>
            <person name="Sakurai N."/>
            <person name="Takahashi Y."/>
            <person name="Watada M."/>
            <person name="Katoh T."/>
            <person name="Gotoh A."/>
            <person name="Gotoh Y."/>
            <person name="Taniguchi I."/>
            <person name="Nakamura K."/>
            <person name="Hayashi T."/>
            <person name="Katayama T."/>
            <person name="Uemura T."/>
            <person name="Hattori Y."/>
        </authorList>
    </citation>
    <scope>NUCLEOTIDE SEQUENCE [LARGE SCALE GENOMIC DNA]</scope>
    <source>
        <strain evidence="11 12">SC-9</strain>
    </source>
</reference>
<evidence type="ECO:0000256" key="8">
    <source>
        <dbReference type="ARBA" id="ARBA00031256"/>
    </source>
</evidence>
<evidence type="ECO:0000256" key="9">
    <source>
        <dbReference type="RuleBase" id="RU364142"/>
    </source>
</evidence>
<proteinExistence type="inferred from homology"/>
<protein>
    <recommendedName>
        <fullName evidence="3 9">Mediator of RNA polymerase II transcription subunit 5</fullName>
    </recommendedName>
    <alternativeName>
        <fullName evidence="8 9">Mediator complex subunit 5</fullName>
    </alternativeName>
</protein>
<keyword evidence="6 9" id="KW-0804">Transcription</keyword>
<evidence type="ECO:0000256" key="5">
    <source>
        <dbReference type="ARBA" id="ARBA00023159"/>
    </source>
</evidence>
<evidence type="ECO:0000313" key="11">
    <source>
        <dbReference type="EMBL" id="GMM35870.1"/>
    </source>
</evidence>
<comment type="caution">
    <text evidence="11">The sequence shown here is derived from an EMBL/GenBank/DDBJ whole genome shotgun (WGS) entry which is preliminary data.</text>
</comment>
<dbReference type="Proteomes" id="UP001360560">
    <property type="component" value="Unassembled WGS sequence"/>
</dbReference>
<feature type="region of interest" description="Disordered" evidence="10">
    <location>
        <begin position="1150"/>
        <end position="1173"/>
    </location>
</feature>
<evidence type="ECO:0000256" key="10">
    <source>
        <dbReference type="SAM" id="MobiDB-lite"/>
    </source>
</evidence>
<keyword evidence="12" id="KW-1185">Reference proteome</keyword>
<dbReference type="InterPro" id="IPR014801">
    <property type="entry name" value="Mediator_Med5_fun"/>
</dbReference>
<comment type="subcellular location">
    <subcellularLocation>
        <location evidence="1 9">Nucleus</location>
    </subcellularLocation>
</comment>
<dbReference type="GO" id="GO:0016592">
    <property type="term" value="C:mediator complex"/>
    <property type="evidence" value="ECO:0007669"/>
    <property type="project" value="InterPro"/>
</dbReference>
<comment type="similarity">
    <text evidence="2 9">Belongs to the Mediator complex subunit 5 family.</text>
</comment>
<dbReference type="AlphaFoldDB" id="A0AAV5QNG9"/>
<sequence length="1199" mass="137735">MDELTLVNGAHSKNTVEVLYQPINLEILINSCLRRRFTPASFKLLFIQFDTKYNVSIDEFITVVSNFATSLENEFLYEYIYEIVIMSHGSNAKIGLSSVFSRLSDTNQLFQVQFLNGIVNNMTYLKRLVTQIFDSYDKENNGIGQSSYNEFFVNLNQFISSADTAQIDLIKEIIYFLGVLIETIISLSKYPNNKIKDKHDTKHLKANKDLFMIPKEFIEHIYEFINKLSQSNKELSYLCTYLEDLIKKYFKHLNHISSLSYAGSSHNAFKALKLIWLNNVIMNMRINEEFFLLTFEYFLKNELKILNIRSDGDDMKLLINNLIDTSMEMYCVSIVNRSPLQILNKWKLFIEKQLPLLILRIKEKRECLLGEGENMEKMDLEDLKSDEELEKSISLSKTSRTSPFSKSIQGAIVESISYLDSKIVKILKLFANDDRQNKNDLITNPEATRAVIDYLKILEKSEKVDIFASLPPTIVDSRQSFLRSCVALNLITTEDFASCLRDDVKSEMVILNTTDVAKDPQSGEFIYDLTKHINDIFLSKNPEFDAVDASALTRFLYHIPSFEATTQYQISLTLLNTLKSLISDKKDLYLRRLSLSLLLNLESLDIIIYFLSPIRFVEPILNYLDNMKEADDGEEDLNFQDTFTDFGCMFLFLFAIIKRYGVNLEDILEIKSQDNSFCLYFLSKSGNKKDTGVENYHQDKTHLNLGQELINNWISELFYSSSGISDELISQSSAKQCFRLIPVIFQQAFLAYKQGLIDFEIFKNGVEYFFQPFLLAPLLDIFNWLDSLIWSLTPIRDENDKKDFQLILNVLSYLLFPVVNEEAKVIHGLILQFVAPKLLKSISTVEQIYNSDTVLRNRLGGQIILSPRIFELLKQKINQNSYSFNLSLIVSNNLFTSNDLRLHFDIKLSNNESNTHANSNSVSQNPEPFNESPFSLLEEQINSLVLWSYYSHQSSGTPKFDPYLIHLAVMTASGKEVINFFISMIIAYEKILRDLYVSSTNTDSKEGLSNSINTQSRNFAVEQLKKKILGRKKGQSLTNQNIHEIICALVDVLATHIASYCDTSDRERVIYWQNNLSIASAGEESTVVDNTDIKNEKDDSSSPEAKMIQQKNTEVIKPLNNCSHKGKRSFESSQDELFIALKQIQKELDAGQSKSTGEVKRRRQVTDNGESRKKTRTVKLLIDGVQNQLSQFTYSSKLN</sequence>
<comment type="function">
    <text evidence="9">Component of the Mediator complex, a coactivator involved in the regulated transcription of nearly all RNA polymerase II-dependent genes. Mediator functions as a bridge to convey information from gene-specific regulatory proteins to the basal RNA polymerase II transcription machinery. Mediator is recruited to promoters by direct interactions with regulatory proteins and serves as a scaffold for the assembly of a functional preinitiation complex with RNA polymerase II and the general transcription factors.</text>
</comment>
<dbReference type="GO" id="GO:0006357">
    <property type="term" value="P:regulation of transcription by RNA polymerase II"/>
    <property type="evidence" value="ECO:0007669"/>
    <property type="project" value="InterPro"/>
</dbReference>
<evidence type="ECO:0000256" key="4">
    <source>
        <dbReference type="ARBA" id="ARBA00023015"/>
    </source>
</evidence>
<evidence type="ECO:0000313" key="12">
    <source>
        <dbReference type="Proteomes" id="UP001360560"/>
    </source>
</evidence>
<keyword evidence="4 9" id="KW-0805">Transcription regulation</keyword>
<name>A0AAV5QNG9_9ASCO</name>
<dbReference type="Pfam" id="PF08689">
    <property type="entry name" value="Med5"/>
    <property type="match status" value="1"/>
</dbReference>
<organism evidence="11 12">
    <name type="scientific">Saccharomycopsis crataegensis</name>
    <dbReference type="NCBI Taxonomy" id="43959"/>
    <lineage>
        <taxon>Eukaryota</taxon>
        <taxon>Fungi</taxon>
        <taxon>Dikarya</taxon>
        <taxon>Ascomycota</taxon>
        <taxon>Saccharomycotina</taxon>
        <taxon>Saccharomycetes</taxon>
        <taxon>Saccharomycopsidaceae</taxon>
        <taxon>Saccharomycopsis</taxon>
    </lineage>
</organism>
<dbReference type="PANTHER" id="PTHR35784">
    <property type="entry name" value="MEDIATOR OF RNA POLYMERASE II TRANSCRIPTION SUBUNIT 5"/>
    <property type="match status" value="1"/>
</dbReference>